<dbReference type="HAMAP" id="MF_00125">
    <property type="entry name" value="HisZ"/>
    <property type="match status" value="1"/>
</dbReference>
<protein>
    <recommendedName>
        <fullName evidence="4 9">ATP phosphoribosyltransferase regulatory subunit</fullName>
    </recommendedName>
</protein>
<dbReference type="PIRSF" id="PIRSF001549">
    <property type="entry name" value="His-tRNA_synth"/>
    <property type="match status" value="1"/>
</dbReference>
<evidence type="ECO:0000313" key="12">
    <source>
        <dbReference type="EMBL" id="GAQ16610.1"/>
    </source>
</evidence>
<evidence type="ECO:0000256" key="7">
    <source>
        <dbReference type="ARBA" id="ARBA00023102"/>
    </source>
</evidence>
<feature type="domain" description="Class II Histidinyl-tRNA synthetase (HisRS)-like catalytic core" evidence="11">
    <location>
        <begin position="17"/>
        <end position="314"/>
    </location>
</feature>
<feature type="binding site" evidence="10">
    <location>
        <position position="108"/>
    </location>
    <ligand>
        <name>L-histidine</name>
        <dbReference type="ChEBI" id="CHEBI:57595"/>
    </ligand>
</feature>
<evidence type="ECO:0000259" key="11">
    <source>
        <dbReference type="Pfam" id="PF13393"/>
    </source>
</evidence>
<dbReference type="UniPathway" id="UPA00031">
    <property type="reaction ID" value="UER00006"/>
</dbReference>
<dbReference type="EMBL" id="BBXV01000008">
    <property type="protein sequence ID" value="GAQ16610.1"/>
    <property type="molecule type" value="Genomic_DNA"/>
</dbReference>
<dbReference type="GO" id="GO:0000105">
    <property type="term" value="P:L-histidine biosynthetic process"/>
    <property type="evidence" value="ECO:0007669"/>
    <property type="project" value="UniProtKB-UniRule"/>
</dbReference>
<dbReference type="SUPFAM" id="SSF55681">
    <property type="entry name" value="Class II aaRS and biotin synthetases"/>
    <property type="match status" value="1"/>
</dbReference>
<dbReference type="RefSeq" id="WP_058949315.1">
    <property type="nucleotide sequence ID" value="NZ_BBXV01000008.1"/>
</dbReference>
<comment type="subcellular location">
    <subcellularLocation>
        <location evidence="1 9">Cytoplasm</location>
    </subcellularLocation>
</comment>
<dbReference type="Proteomes" id="UP000052946">
    <property type="component" value="Unassembled WGS sequence"/>
</dbReference>
<dbReference type="InterPro" id="IPR045864">
    <property type="entry name" value="aa-tRNA-synth_II/BPL/LPL"/>
</dbReference>
<dbReference type="InterPro" id="IPR004516">
    <property type="entry name" value="HisRS/HisZ"/>
</dbReference>
<dbReference type="GO" id="GO:0006427">
    <property type="term" value="P:histidyl-tRNA aminoacylation"/>
    <property type="evidence" value="ECO:0007669"/>
    <property type="project" value="TreeGrafter"/>
</dbReference>
<dbReference type="Gene3D" id="3.30.930.10">
    <property type="entry name" value="Bira Bifunctional Protein, Domain 2"/>
    <property type="match status" value="1"/>
</dbReference>
<reference evidence="13" key="1">
    <citation type="submission" date="2015-07" db="EMBL/GenBank/DDBJ databases">
        <title>Draft Genome Sequence of Oceanobacillus picturae Heshi-B3 that Was Isolated from Fermented Rice Bran with Aging Salted Mackerel, Which Was Named Heshiko as Traditional Fermented Seafood in Japan.</title>
        <authorList>
            <person name="Akuzawa S."/>
            <person name="Nakagawa J."/>
            <person name="Kanekatsu T."/>
            <person name="Kanesaki Y."/>
            <person name="Suzuki T."/>
        </authorList>
    </citation>
    <scope>NUCLEOTIDE SEQUENCE [LARGE SCALE GENOMIC DNA]</scope>
    <source>
        <strain evidence="13">Heshi-B3</strain>
    </source>
</reference>
<evidence type="ECO:0000256" key="6">
    <source>
        <dbReference type="ARBA" id="ARBA00022605"/>
    </source>
</evidence>
<sequence>MSSYQIGSAKAEYNADGFKRRETLITQFKNRFSTYGYEQIRTSTFESYDLYSKLTGTVNKDDMVKVIDSSGKVLVMRPDVTIPITRMVAEGGMPEEELRYFYIQDVFRSTASTGTKESTQAGVECLGNNRPETDAEVIMLAIHNLKELGFSNFKIEIGHAGFFKSLIAPAGLNPSEIEQLQSLIQSKNIVEMVPFLEQLSLTEDLREAMQAIPMLYGTPREVMQQISDKLLNEEMHKNLNNLSEIVDILEDYEVGEHIVLNLGLINNMNYYSDIIFQGFVEQVGHPLLMGGRYNHLGDQYGVDLPAIGFAMEVDLLQEALVQKGQISEVTMVPQLIMTYEKSKQKEAFQTAQFLREDGFTVRIFPESSAVTQKPIDIKITLSESVNTITTEEDTQTFRNYQALLDILKQNGGK</sequence>
<evidence type="ECO:0000256" key="2">
    <source>
        <dbReference type="ARBA" id="ARBA00004667"/>
    </source>
</evidence>
<evidence type="ECO:0000256" key="4">
    <source>
        <dbReference type="ARBA" id="ARBA00020397"/>
    </source>
</evidence>
<dbReference type="OrthoDB" id="9800814at2"/>
<evidence type="ECO:0000313" key="13">
    <source>
        <dbReference type="Proteomes" id="UP000052946"/>
    </source>
</evidence>
<dbReference type="PANTHER" id="PTHR43707">
    <property type="entry name" value="HISTIDYL-TRNA SYNTHETASE"/>
    <property type="match status" value="1"/>
</dbReference>
<comment type="similarity">
    <text evidence="3 9">Belongs to the class-II aminoacyl-tRNA synthetase family. HisZ subfamily.</text>
</comment>
<dbReference type="InterPro" id="IPR004517">
    <property type="entry name" value="HisZ"/>
</dbReference>
<evidence type="ECO:0000256" key="3">
    <source>
        <dbReference type="ARBA" id="ARBA00005539"/>
    </source>
</evidence>
<gene>
    <name evidence="9" type="primary">hisZ</name>
    <name evidence="12" type="ORF">OPHB3_0534</name>
</gene>
<dbReference type="GO" id="GO:0005737">
    <property type="term" value="C:cytoplasm"/>
    <property type="evidence" value="ECO:0007669"/>
    <property type="project" value="UniProtKB-SubCell"/>
</dbReference>
<comment type="pathway">
    <text evidence="2 9">Amino-acid biosynthesis; L-histidine biosynthesis; L-histidine from 5-phospho-alpha-D-ribose 1-diphosphate: step 1/9.</text>
</comment>
<dbReference type="PANTHER" id="PTHR43707:SF6">
    <property type="entry name" value="ATP PHOSPHORIBOSYLTRANSFERASE REGULATORY SUBUNIT"/>
    <property type="match status" value="1"/>
</dbReference>
<organism evidence="12 13">
    <name type="scientific">Oceanobacillus picturae</name>
    <dbReference type="NCBI Taxonomy" id="171693"/>
    <lineage>
        <taxon>Bacteria</taxon>
        <taxon>Bacillati</taxon>
        <taxon>Bacillota</taxon>
        <taxon>Bacilli</taxon>
        <taxon>Bacillales</taxon>
        <taxon>Bacillaceae</taxon>
        <taxon>Oceanobacillus</taxon>
    </lineage>
</organism>
<proteinExistence type="inferred from homology"/>
<keyword evidence="12" id="KW-0808">Transferase</keyword>
<comment type="subunit">
    <text evidence="9">Heteromultimer composed of HisG and HisZ subunits.</text>
</comment>
<dbReference type="GO" id="GO:0004821">
    <property type="term" value="F:histidine-tRNA ligase activity"/>
    <property type="evidence" value="ECO:0007669"/>
    <property type="project" value="TreeGrafter"/>
</dbReference>
<dbReference type="GO" id="GO:0140096">
    <property type="term" value="F:catalytic activity, acting on a protein"/>
    <property type="evidence" value="ECO:0007669"/>
    <property type="project" value="UniProtKB-ARBA"/>
</dbReference>
<keyword evidence="5 9" id="KW-0963">Cytoplasm</keyword>
<comment type="function">
    <text evidence="8 9">Required for the first step of histidine biosynthesis. May allow the feedback regulation of ATP phosphoribosyltransferase activity by histidine.</text>
</comment>
<evidence type="ECO:0000256" key="5">
    <source>
        <dbReference type="ARBA" id="ARBA00022490"/>
    </source>
</evidence>
<feature type="binding site" evidence="10">
    <location>
        <begin position="79"/>
        <end position="81"/>
    </location>
    <ligand>
        <name>L-histidine</name>
        <dbReference type="ChEBI" id="CHEBI:57595"/>
    </ligand>
</feature>
<dbReference type="AlphaFoldDB" id="A0A0U9H249"/>
<evidence type="ECO:0000256" key="8">
    <source>
        <dbReference type="ARBA" id="ARBA00025246"/>
    </source>
</evidence>
<name>A0A0U9H249_9BACI</name>
<reference evidence="12 13" key="2">
    <citation type="journal article" date="2016" name="Genome Announc.">
        <title>Draft Genome Sequence of Oceanobacillus picturae Heshi-B3, Isolated from Fermented Rice Bran in a Traditional Japanese Seafood Dish.</title>
        <authorList>
            <person name="Akuzawa S."/>
            <person name="Nagaoka J."/>
            <person name="Kanekatsu M."/>
            <person name="Kanesaki Y."/>
            <person name="Suzuki T."/>
        </authorList>
    </citation>
    <scope>NUCLEOTIDE SEQUENCE [LARGE SCALE GENOMIC DNA]</scope>
    <source>
        <strain evidence="12 13">Heshi-B3</strain>
    </source>
</reference>
<feature type="binding site" evidence="10">
    <location>
        <begin position="270"/>
        <end position="271"/>
    </location>
    <ligand>
        <name>L-histidine</name>
        <dbReference type="ChEBI" id="CHEBI:57595"/>
    </ligand>
</feature>
<comment type="miscellaneous">
    <text evidence="9">This function is generally fulfilled by the C-terminal part of HisG, which is missing in some bacteria such as this one.</text>
</comment>
<feature type="binding site" evidence="10">
    <location>
        <position position="120"/>
    </location>
    <ligand>
        <name>L-histidine</name>
        <dbReference type="ChEBI" id="CHEBI:57595"/>
    </ligand>
</feature>
<dbReference type="GO" id="GO:0016757">
    <property type="term" value="F:glycosyltransferase activity"/>
    <property type="evidence" value="ECO:0007669"/>
    <property type="project" value="UniProtKB-KW"/>
</dbReference>
<keyword evidence="12" id="KW-0328">Glycosyltransferase</keyword>
<dbReference type="Pfam" id="PF13393">
    <property type="entry name" value="tRNA-synt_His"/>
    <property type="match status" value="1"/>
</dbReference>
<dbReference type="CDD" id="cd00773">
    <property type="entry name" value="HisRS-like_core"/>
    <property type="match status" value="1"/>
</dbReference>
<dbReference type="NCBIfam" id="TIGR00443">
    <property type="entry name" value="hisZ_biosyn_reg"/>
    <property type="match status" value="1"/>
</dbReference>
<accession>A0A0U9H249</accession>
<keyword evidence="6 9" id="KW-0028">Amino-acid biosynthesis</keyword>
<evidence type="ECO:0000256" key="1">
    <source>
        <dbReference type="ARBA" id="ARBA00004496"/>
    </source>
</evidence>
<comment type="caution">
    <text evidence="12">The sequence shown here is derived from an EMBL/GenBank/DDBJ whole genome shotgun (WGS) entry which is preliminary data.</text>
</comment>
<feature type="binding site" evidence="10">
    <location>
        <position position="124"/>
    </location>
    <ligand>
        <name>L-histidine</name>
        <dbReference type="ChEBI" id="CHEBI:57595"/>
    </ligand>
</feature>
<dbReference type="InterPro" id="IPR041715">
    <property type="entry name" value="HisRS-like_core"/>
</dbReference>
<evidence type="ECO:0000256" key="9">
    <source>
        <dbReference type="HAMAP-Rule" id="MF_00125"/>
    </source>
</evidence>
<evidence type="ECO:0000256" key="10">
    <source>
        <dbReference type="PIRSR" id="PIRSR001549-1"/>
    </source>
</evidence>
<keyword evidence="7 9" id="KW-0368">Histidine biosynthesis</keyword>